<reference evidence="1 2" key="1">
    <citation type="submission" date="2017-03" db="EMBL/GenBank/DDBJ databases">
        <authorList>
            <person name="Safronova V.I."/>
            <person name="Sazanova A.L."/>
            <person name="Chirak E.R."/>
        </authorList>
    </citation>
    <scope>NUCLEOTIDE SEQUENCE [LARGE SCALE GENOMIC DNA]</scope>
    <source>
        <strain evidence="1 2">Opo-243</strain>
    </source>
</reference>
<evidence type="ECO:0000313" key="1">
    <source>
        <dbReference type="EMBL" id="RXT39062.1"/>
    </source>
</evidence>
<gene>
    <name evidence="1" type="ORF">B5V03_30745</name>
</gene>
<accession>A0A4Q1UQP2</accession>
<dbReference type="RefSeq" id="WP_129274203.1">
    <property type="nucleotide sequence ID" value="NZ_MZXW01000042.1"/>
</dbReference>
<proteinExistence type="predicted"/>
<protein>
    <submittedName>
        <fullName evidence="1">Uncharacterized protein</fullName>
    </submittedName>
</protein>
<dbReference type="OrthoDB" id="8242500at2"/>
<organism evidence="1 2">
    <name type="scientific">Bradyrhizobium betae</name>
    <dbReference type="NCBI Taxonomy" id="244734"/>
    <lineage>
        <taxon>Bacteria</taxon>
        <taxon>Pseudomonadati</taxon>
        <taxon>Pseudomonadota</taxon>
        <taxon>Alphaproteobacteria</taxon>
        <taxon>Hyphomicrobiales</taxon>
        <taxon>Nitrobacteraceae</taxon>
        <taxon>Bradyrhizobium</taxon>
    </lineage>
</organism>
<dbReference type="Proteomes" id="UP000290819">
    <property type="component" value="Unassembled WGS sequence"/>
</dbReference>
<dbReference type="AlphaFoldDB" id="A0A4Q1UQP2"/>
<name>A0A4Q1UQP2_9BRAD</name>
<comment type="caution">
    <text evidence="1">The sequence shown here is derived from an EMBL/GenBank/DDBJ whole genome shotgun (WGS) entry which is preliminary data.</text>
</comment>
<evidence type="ECO:0000313" key="2">
    <source>
        <dbReference type="Proteomes" id="UP000290819"/>
    </source>
</evidence>
<dbReference type="EMBL" id="MZXW01000042">
    <property type="protein sequence ID" value="RXT39062.1"/>
    <property type="molecule type" value="Genomic_DNA"/>
</dbReference>
<keyword evidence="2" id="KW-1185">Reference proteome</keyword>
<sequence>MDAQSATRFKQHIERVIEEFSLALTLAKEASPADELLRLRTSVGDIIARIDTMLQDNIYKDHPGLDGMKD</sequence>